<dbReference type="InterPro" id="IPR051802">
    <property type="entry name" value="YfhM-like"/>
</dbReference>
<organism evidence="2 3">
    <name type="scientific">Marinilabilia rubra</name>
    <dbReference type="NCBI Taxonomy" id="2162893"/>
    <lineage>
        <taxon>Bacteria</taxon>
        <taxon>Pseudomonadati</taxon>
        <taxon>Bacteroidota</taxon>
        <taxon>Bacteroidia</taxon>
        <taxon>Marinilabiliales</taxon>
        <taxon>Marinilabiliaceae</taxon>
        <taxon>Marinilabilia</taxon>
    </lineage>
</organism>
<dbReference type="Gene3D" id="2.60.40.1120">
    <property type="entry name" value="Carboxypeptidase-like, regulatory domain"/>
    <property type="match status" value="1"/>
</dbReference>
<dbReference type="InterPro" id="IPR037066">
    <property type="entry name" value="Plug_dom_sf"/>
</dbReference>
<keyword evidence="3" id="KW-1185">Reference proteome</keyword>
<dbReference type="SMART" id="SM01360">
    <property type="entry name" value="A2M"/>
    <property type="match status" value="1"/>
</dbReference>
<dbReference type="Pfam" id="PF07715">
    <property type="entry name" value="Plug"/>
    <property type="match status" value="1"/>
</dbReference>
<dbReference type="GO" id="GO:0004866">
    <property type="term" value="F:endopeptidase inhibitor activity"/>
    <property type="evidence" value="ECO:0007669"/>
    <property type="project" value="InterPro"/>
</dbReference>
<evidence type="ECO:0000313" key="3">
    <source>
        <dbReference type="Proteomes" id="UP000244956"/>
    </source>
</evidence>
<dbReference type="InterPro" id="IPR041246">
    <property type="entry name" value="Bact_MG10"/>
</dbReference>
<dbReference type="InterPro" id="IPR001599">
    <property type="entry name" value="Macroglobln_a2"/>
</dbReference>
<dbReference type="Gene3D" id="2.170.130.10">
    <property type="entry name" value="TonB-dependent receptor, plug domain"/>
    <property type="match status" value="1"/>
</dbReference>
<dbReference type="InterPro" id="IPR008930">
    <property type="entry name" value="Terpenoid_cyclase/PrenylTrfase"/>
</dbReference>
<proteinExistence type="predicted"/>
<dbReference type="Gene3D" id="2.20.130.20">
    <property type="match status" value="1"/>
</dbReference>
<evidence type="ECO:0000313" key="2">
    <source>
        <dbReference type="EMBL" id="PWD99748.1"/>
    </source>
</evidence>
<gene>
    <name evidence="2" type="ORF">DDZ16_09910</name>
</gene>
<evidence type="ECO:0000259" key="1">
    <source>
        <dbReference type="SMART" id="SM01360"/>
    </source>
</evidence>
<dbReference type="PANTHER" id="PTHR40094:SF1">
    <property type="entry name" value="UBIQUITIN DOMAIN-CONTAINING PROTEIN"/>
    <property type="match status" value="1"/>
</dbReference>
<dbReference type="SUPFAM" id="SSF49464">
    <property type="entry name" value="Carboxypeptidase regulatory domain-like"/>
    <property type="match status" value="1"/>
</dbReference>
<protein>
    <recommendedName>
        <fullName evidence="1">Alpha-2-macroglobulin domain-containing protein</fullName>
    </recommendedName>
</protein>
<dbReference type="SUPFAM" id="SSF48239">
    <property type="entry name" value="Terpenoid cyclases/Protein prenyltransferases"/>
    <property type="match status" value="1"/>
</dbReference>
<dbReference type="RefSeq" id="WP_109264287.1">
    <property type="nucleotide sequence ID" value="NZ_QEWP01000006.1"/>
</dbReference>
<dbReference type="EMBL" id="QEWP01000006">
    <property type="protein sequence ID" value="PWD99748.1"/>
    <property type="molecule type" value="Genomic_DNA"/>
</dbReference>
<feature type="domain" description="Alpha-2-macroglobulin" evidence="1">
    <location>
        <begin position="1294"/>
        <end position="1384"/>
    </location>
</feature>
<dbReference type="Gene3D" id="1.50.10.20">
    <property type="match status" value="1"/>
</dbReference>
<accession>A0A2U2B9K1</accession>
<comment type="caution">
    <text evidence="2">The sequence shown here is derived from an EMBL/GenBank/DDBJ whole genome shotgun (WGS) entry which is preliminary data.</text>
</comment>
<name>A0A2U2B9K1_9BACT</name>
<dbReference type="InterPro" id="IPR023997">
    <property type="entry name" value="TonB-dep_OMP_SusC/RagA_CS"/>
</dbReference>
<dbReference type="Pfam" id="PF17973">
    <property type="entry name" value="bMG10"/>
    <property type="match status" value="1"/>
</dbReference>
<dbReference type="InterPro" id="IPR008969">
    <property type="entry name" value="CarboxyPept-like_regulatory"/>
</dbReference>
<dbReference type="PANTHER" id="PTHR40094">
    <property type="entry name" value="ALPHA-2-MACROGLOBULIN HOMOLOG"/>
    <property type="match status" value="1"/>
</dbReference>
<dbReference type="InterPro" id="IPR012910">
    <property type="entry name" value="Plug_dom"/>
</dbReference>
<dbReference type="Proteomes" id="UP000244956">
    <property type="component" value="Unassembled WGS sequence"/>
</dbReference>
<dbReference type="Pfam" id="PF13715">
    <property type="entry name" value="CarbopepD_reg_2"/>
    <property type="match status" value="1"/>
</dbReference>
<reference evidence="2 3" key="1">
    <citation type="submission" date="2018-05" db="EMBL/GenBank/DDBJ databases">
        <title>Marinilabilia rubrum sp. nov., isolated from saltern sediment.</title>
        <authorList>
            <person name="Zhang R."/>
        </authorList>
    </citation>
    <scope>NUCLEOTIDE SEQUENCE [LARGE SCALE GENOMIC DNA]</scope>
    <source>
        <strain evidence="2 3">WTE16</strain>
    </source>
</reference>
<dbReference type="NCBIfam" id="TIGR04057">
    <property type="entry name" value="SusC_RagA_signa"/>
    <property type="match status" value="1"/>
</dbReference>
<sequence length="1918" mass="220175">MSDNLQVGHYLKTYAEGNQQKVAITTIQNFEVFILNNSSDLCIQLYDLDGRIINDAEVKVRWKKLLFDENTKCYLDKGSNQKGLLEVTYKGFTAYYNLNRQYNNSFIRRASRKLVYGTPVKYVWIPVNFAFHVPVDGVKSAIDGWPRGTIYQIKDFFVKIYHRVACIFDDYHCNYFGQNYFEDKYTGYMVFNKPQYQPGDTVRFKAFIVSKKGKPINEAVDVVLRGPDKDIKLGELSPYRRGGYEYTFFLHDSLQLRLDRRYPVALRKRNDQTYMRSWFRYEDYELGKTKLSIRLDENNHYRNGHITLFAKGTDENNLNLQDARIEVAVRPKEVRKFYNSSVFIPDTLISFKKNLLPEGETEILIADSLFPAIDFDYIVDVKMLTSDNEVVNESRKASYWFRSKKFKATMDNDSLGFDYMENGKSLPIEVEINASDNFGNITSVYSGITPCKVIVNPYYASYTVVGDSLKRSVDISSRPSLISCYSERTNDSVFIMVDNPRGIPFNYNIYRRNRAVSDGRTDSLNFEKSTSSNQNYLVSLRYLWGGEVKEENYSIPLKEKELNISVSQPRLVYPGQRTNVEVMVSDTDGKPVENVDITAYGLTNKFNYSAPSLPYLGKTRKDKNVINSFKLKDFPEGYRFQKTLNYSVWNQLAGLDSLEYYRFLYPEDGIYQFEYPANDNLTQFSPFVVENGELKPVHVVYVDNRPVYFSWSTNQRPYSFRVDSGSHHIKLRTAEEVITMDSLYLNHGTKMVVSFDVENPHSLVNITEADKELSNFEQQILYKYIFPYRNNFGDKYAYIQNDGRLQLLRPEKVYSSYNLAGPVSGFVKFKKMDGFTTGFNHEPWFEYEFNPGLLKMRNVSKSRFPKHLSSESPVGKLGDQAITKSLIEENWQNHLNRKRYINARYWYPRSSPEGTGRLVINLNGKEEKSGEQPLNILVFRYDNPEFIRVYPGNTRNIHSLNEGQHQLIFFYPDARYYIEDSISIDVNGLNYQKILKPDSLRKDSFSVYVSDILEKTIFKPVPHYEEENTELTKIFSSYQQQFPYTGHGDRSEGYVYDEEGQPLPGVTVVVKGTNYGTVTDMDGHYTIRVPENRHFLTFSFIGFEQHEEIITSNGRIDVTLQPQMLKLEEVVVVGYGVSKKQTLTSSVSAVSTSSFNGGIPGVSGNIVQALKGNMDGLAFATGNSGSGMEIIIKGKAAYTFDQTPLYIINGKIYTGDISELDPSVVQNMQVLKGAKATAVYGSRAANGVVIIDTKPGGFKETRSGKYKKGIDYDEAFLEAASEASSVRSDFSDYAFWQPRLSTDEDGKASFEVTFPDDVTSWKTFYLAMNGDRQTGQTESLIKSYKPIMAQLAVPRFLLTSDTAFVIGKTLNYSLEDSVEVSTRFEQNDKTVYSETNYVTHALVDTLPIIGEGDSLRIKYVMEKKDGYFDGEQRDIPVYPLGLEATEGSFYSLDGDTSLQLSFNPGYGKVKLYARADLLEVMEEEIEHVLNYRYLCNEQMASKLKVLIAQMNIARFKGEDFQEERKVKRLISKLENSQKENGLWGWWKNSPASPWISLHVLEALLEAQKSGFPINFDKEKTTQRLIWDVENATDYFRKIRLLRILAALKAEVDFEYYIKNLEYNKTGNLSAQLQKMELKQQCGLKIDLDTLNSFRKTTMFGNVYYSDDSSVGLLDNDVQNTLMVYRILDKSSGNHSYVLKKIRNYFLEQRSGGYWRNTYESAQIVEAILPGLMKEESQPGLPVISIHGDVEKEVSEFPFEMTLSPEQEIDVSKTGDFPVYFTHYQKYLDESPKEKTTDFEITSSFDSKVPSVLKAGEKVTLTVNLEVKKDADYVMINVPIPAGCSYASKPNHFFNETHREYFKNEAAIFCEHLSEGNHIFNIELIPRYTGKYHLNPTKAELMYFPVFSGNNEIKKIEVK</sequence>
<dbReference type="SUPFAM" id="SSF56935">
    <property type="entry name" value="Porins"/>
    <property type="match status" value="1"/>
</dbReference>
<dbReference type="Pfam" id="PF00207">
    <property type="entry name" value="A2M"/>
    <property type="match status" value="1"/>
</dbReference>
<dbReference type="OrthoDB" id="9767116at2"/>